<evidence type="ECO:0000313" key="2">
    <source>
        <dbReference type="Proteomes" id="UP000177354"/>
    </source>
</evidence>
<protein>
    <submittedName>
        <fullName evidence="1">Uncharacterized protein</fullName>
    </submittedName>
</protein>
<proteinExistence type="predicted"/>
<reference evidence="1 2" key="1">
    <citation type="journal article" date="2016" name="Nat. Commun.">
        <title>Thousands of microbial genomes shed light on interconnected biogeochemical processes in an aquifer system.</title>
        <authorList>
            <person name="Anantharaman K."/>
            <person name="Brown C.T."/>
            <person name="Hug L.A."/>
            <person name="Sharon I."/>
            <person name="Castelle C.J."/>
            <person name="Probst A.J."/>
            <person name="Thomas B.C."/>
            <person name="Singh A."/>
            <person name="Wilkins M.J."/>
            <person name="Karaoz U."/>
            <person name="Brodie E.L."/>
            <person name="Williams K.H."/>
            <person name="Hubbard S.S."/>
            <person name="Banfield J.F."/>
        </authorList>
    </citation>
    <scope>NUCLEOTIDE SEQUENCE [LARGE SCALE GENOMIC DNA]</scope>
</reference>
<gene>
    <name evidence="1" type="ORF">A2777_03770</name>
</gene>
<accession>A0A1F5Z150</accession>
<dbReference type="Proteomes" id="UP000177354">
    <property type="component" value="Unassembled WGS sequence"/>
</dbReference>
<evidence type="ECO:0000313" key="1">
    <source>
        <dbReference type="EMBL" id="OGG05852.1"/>
    </source>
</evidence>
<dbReference type="EMBL" id="MFJF01000023">
    <property type="protein sequence ID" value="OGG05852.1"/>
    <property type="molecule type" value="Genomic_DNA"/>
</dbReference>
<comment type="caution">
    <text evidence="1">The sequence shown here is derived from an EMBL/GenBank/DDBJ whole genome shotgun (WGS) entry which is preliminary data.</text>
</comment>
<name>A0A1F5Z150_9BACT</name>
<organism evidence="1 2">
    <name type="scientific">Candidatus Gottesmanbacteria bacterium RIFCSPHIGHO2_01_FULL_40_15</name>
    <dbReference type="NCBI Taxonomy" id="1798376"/>
    <lineage>
        <taxon>Bacteria</taxon>
        <taxon>Candidatus Gottesmaniibacteriota</taxon>
    </lineage>
</organism>
<sequence>MKKANLLFLIILFGGFLLHGVVKAETIAQYNGNTPTADSWGIAKQNLGPNVTFDNISSIKLKIKSDSVGQGVHNLQITWEDGGGCTAGATSDSIPFDYDITTPQVVTFTFNDNPSSDISGSNCIFRTNADSSSYRHFFYGVDEDLYTNGDALFCTTSCESDDDVIDAYFIIGQDESDISITGPLHNSIVQDFGSWGVSVLSENSDAWACIIYDNEQDGVINYLASFTYKDCIFIGVNGGSSTLIPKSVLMNSSPSHWEAIAEIVGSDGFGSFNLGAVYTFSDIIRFSITPYITGTLNPNLPTADDLDPSIEGSFWFIDCSGYSASYFDGFWFASDAGGHFFCDLQAGLRSLVYNLIFPHDFSTTALSNSIIYLQHGFPFNIVTGIKDAIIAASEETLTPENLESDAVFFGSSVTVLTPTSLEDVIGEDKKDSIFSTIVNFAWVGAAYIMWVTIF</sequence>
<dbReference type="AlphaFoldDB" id="A0A1F5Z150"/>